<evidence type="ECO:0000256" key="9">
    <source>
        <dbReference type="ARBA" id="ARBA00023004"/>
    </source>
</evidence>
<evidence type="ECO:0000256" key="1">
    <source>
        <dbReference type="ARBA" id="ARBA00004429"/>
    </source>
</evidence>
<comment type="subcellular location">
    <subcellularLocation>
        <location evidence="1">Cell inner membrane</location>
        <topology evidence="1">Multi-pass membrane protein</topology>
    </subcellularLocation>
</comment>
<dbReference type="CDD" id="cd03512">
    <property type="entry name" value="Alkane-hydroxylase"/>
    <property type="match status" value="1"/>
</dbReference>
<organism evidence="15 16">
    <name type="scientific">Pseudogemmobacter faecipullorum</name>
    <dbReference type="NCBI Taxonomy" id="2755041"/>
    <lineage>
        <taxon>Bacteria</taxon>
        <taxon>Pseudomonadati</taxon>
        <taxon>Pseudomonadota</taxon>
        <taxon>Alphaproteobacteria</taxon>
        <taxon>Rhodobacterales</taxon>
        <taxon>Paracoccaceae</taxon>
        <taxon>Pseudogemmobacter</taxon>
    </lineage>
</organism>
<comment type="similarity">
    <text evidence="2">Belongs to the fatty acid desaturase type 1 family. AlkB subfamily.</text>
</comment>
<proteinExistence type="inferred from homology"/>
<dbReference type="PANTHER" id="PTHR38674">
    <property type="entry name" value="ALKANE 1-MONOOXYGENASE 1"/>
    <property type="match status" value="1"/>
</dbReference>
<evidence type="ECO:0000256" key="13">
    <source>
        <dbReference type="SAM" id="Phobius"/>
    </source>
</evidence>
<reference evidence="15 16" key="1">
    <citation type="submission" date="2020-07" db="EMBL/GenBank/DDBJ databases">
        <title>Pseudogemmobacter sp. nov., isolated from poultry manure in Taiwan.</title>
        <authorList>
            <person name="Lin S.-Y."/>
            <person name="Tang Y.-S."/>
            <person name="Young C.-C."/>
        </authorList>
    </citation>
    <scope>NUCLEOTIDE SEQUENCE [LARGE SCALE GENOMIC DNA]</scope>
    <source>
        <strain evidence="15 16">CC-YST710</strain>
    </source>
</reference>
<evidence type="ECO:0000256" key="2">
    <source>
        <dbReference type="ARBA" id="ARBA00010823"/>
    </source>
</evidence>
<keyword evidence="16" id="KW-1185">Reference proteome</keyword>
<dbReference type="Pfam" id="PF00487">
    <property type="entry name" value="FA_desaturase"/>
    <property type="match status" value="1"/>
</dbReference>
<evidence type="ECO:0000313" key="16">
    <source>
        <dbReference type="Proteomes" id="UP001198571"/>
    </source>
</evidence>
<accession>A0ABS8CME7</accession>
<evidence type="ECO:0000256" key="3">
    <source>
        <dbReference type="ARBA" id="ARBA00022475"/>
    </source>
</evidence>
<feature type="transmembrane region" description="Helical" evidence="13">
    <location>
        <begin position="201"/>
        <end position="234"/>
    </location>
</feature>
<dbReference type="EMBL" id="JACDXX010000009">
    <property type="protein sequence ID" value="MCB5410554.1"/>
    <property type="molecule type" value="Genomic_DNA"/>
</dbReference>
<feature type="transmembrane region" description="Helical" evidence="13">
    <location>
        <begin position="60"/>
        <end position="82"/>
    </location>
</feature>
<dbReference type="RefSeq" id="WP_226935559.1">
    <property type="nucleotide sequence ID" value="NZ_JACDXX010000009.1"/>
</dbReference>
<keyword evidence="5 13" id="KW-0812">Transmembrane</keyword>
<gene>
    <name evidence="15" type="ORF">H0485_11155</name>
</gene>
<dbReference type="InterPro" id="IPR005804">
    <property type="entry name" value="FA_desaturase_dom"/>
</dbReference>
<sequence>MPVFALAALTPVPLIGLGALAGGAWLWAGFLYMALLSVLLDQLIPYVAGDAAEGQEFPGADLLLAGLALSAMALLLVVSWTIAAPSGRSSGQKILLFCATGLWLGQVGHPAAHELIHRGNRLLFRLGQAFYIAILFGQHASAHRLVHHRYVASDCDPNTAREGESFYHFARRAWIGSWKMGWRAETDLRARARGRPGLHPYAVYLAGGALCLGLALVTGGVYGLVIWILLGLYAQMQVLVSDYVQHYGLRRARLENGRLEPVGPQHSWNTAHWASSALMLNAPRHSDHHSHPSRPYPALRLPAGDIAPRLPWPLPLACCLAFLPGPWRRLMRPHLRRWQASGTAPPGPASPGPASPQVRQS</sequence>
<dbReference type="PANTHER" id="PTHR38674:SF1">
    <property type="entry name" value="ALKANE 1-MONOOXYGENASE 1"/>
    <property type="match status" value="1"/>
</dbReference>
<feature type="region of interest" description="Disordered" evidence="12">
    <location>
        <begin position="339"/>
        <end position="361"/>
    </location>
</feature>
<keyword evidence="4" id="KW-0997">Cell inner membrane</keyword>
<keyword evidence="8" id="KW-0560">Oxidoreductase</keyword>
<evidence type="ECO:0000256" key="5">
    <source>
        <dbReference type="ARBA" id="ARBA00022692"/>
    </source>
</evidence>
<feature type="compositionally biased region" description="Pro residues" evidence="12">
    <location>
        <begin position="345"/>
        <end position="354"/>
    </location>
</feature>
<evidence type="ECO:0000256" key="7">
    <source>
        <dbReference type="ARBA" id="ARBA00022989"/>
    </source>
</evidence>
<keyword evidence="7 13" id="KW-1133">Transmembrane helix</keyword>
<evidence type="ECO:0000256" key="8">
    <source>
        <dbReference type="ARBA" id="ARBA00023002"/>
    </source>
</evidence>
<keyword evidence="11 13" id="KW-0472">Membrane</keyword>
<evidence type="ECO:0000256" key="11">
    <source>
        <dbReference type="ARBA" id="ARBA00023136"/>
    </source>
</evidence>
<evidence type="ECO:0000256" key="12">
    <source>
        <dbReference type="SAM" id="MobiDB-lite"/>
    </source>
</evidence>
<comment type="caution">
    <text evidence="15">The sequence shown here is derived from an EMBL/GenBank/DDBJ whole genome shotgun (WGS) entry which is preliminary data.</text>
</comment>
<keyword evidence="9" id="KW-0408">Iron</keyword>
<evidence type="ECO:0000256" key="4">
    <source>
        <dbReference type="ARBA" id="ARBA00022519"/>
    </source>
</evidence>
<dbReference type="InterPro" id="IPR033885">
    <property type="entry name" value="AlkB/XylM"/>
</dbReference>
<evidence type="ECO:0000256" key="10">
    <source>
        <dbReference type="ARBA" id="ARBA00023033"/>
    </source>
</evidence>
<evidence type="ECO:0000313" key="15">
    <source>
        <dbReference type="EMBL" id="MCB5410554.1"/>
    </source>
</evidence>
<evidence type="ECO:0000256" key="6">
    <source>
        <dbReference type="ARBA" id="ARBA00022723"/>
    </source>
</evidence>
<keyword evidence="3" id="KW-1003">Cell membrane</keyword>
<evidence type="ECO:0000259" key="14">
    <source>
        <dbReference type="Pfam" id="PF00487"/>
    </source>
</evidence>
<dbReference type="Proteomes" id="UP001198571">
    <property type="component" value="Unassembled WGS sequence"/>
</dbReference>
<keyword evidence="10" id="KW-0503">Monooxygenase</keyword>
<name>A0ABS8CME7_9RHOB</name>
<protein>
    <submittedName>
        <fullName evidence="15">Alkane 1-monooxygenase</fullName>
    </submittedName>
</protein>
<feature type="domain" description="Fatty acid desaturase" evidence="14">
    <location>
        <begin position="96"/>
        <end position="303"/>
    </location>
</feature>
<keyword evidence="6" id="KW-0479">Metal-binding</keyword>